<dbReference type="OrthoDB" id="10251642at2759"/>
<dbReference type="CDD" id="cd01091">
    <property type="entry name" value="CDC68-like"/>
    <property type="match status" value="1"/>
</dbReference>
<accession>A0A3N4M910</accession>
<keyword evidence="6 12" id="KW-0175">Coiled coil</keyword>
<keyword evidence="3 11" id="KW-0235">DNA replication</keyword>
<dbReference type="GO" id="GO:0006260">
    <property type="term" value="P:DNA replication"/>
    <property type="evidence" value="ECO:0007669"/>
    <property type="project" value="UniProtKB-KW"/>
</dbReference>
<dbReference type="Pfam" id="PF14826">
    <property type="entry name" value="FACT-Spt16_Nlob"/>
    <property type="match status" value="1"/>
</dbReference>
<feature type="compositionally biased region" description="Acidic residues" evidence="13">
    <location>
        <begin position="930"/>
        <end position="947"/>
    </location>
</feature>
<dbReference type="SMART" id="SM01286">
    <property type="entry name" value="SPT16"/>
    <property type="match status" value="1"/>
</dbReference>
<dbReference type="InterPro" id="IPR000994">
    <property type="entry name" value="Pept_M24"/>
</dbReference>
<evidence type="ECO:0000256" key="13">
    <source>
        <dbReference type="SAM" id="MobiDB-lite"/>
    </source>
</evidence>
<dbReference type="GO" id="GO:0034728">
    <property type="term" value="P:nucleosome organization"/>
    <property type="evidence" value="ECO:0007669"/>
    <property type="project" value="UniProtKB-ARBA"/>
</dbReference>
<dbReference type="InterPro" id="IPR040258">
    <property type="entry name" value="Spt16"/>
</dbReference>
<gene>
    <name evidence="17" type="ORF">L211DRAFT_856408</name>
</gene>
<organism evidence="17 18">
    <name type="scientific">Terfezia boudieri ATCC MYA-4762</name>
    <dbReference type="NCBI Taxonomy" id="1051890"/>
    <lineage>
        <taxon>Eukaryota</taxon>
        <taxon>Fungi</taxon>
        <taxon>Dikarya</taxon>
        <taxon>Ascomycota</taxon>
        <taxon>Pezizomycotina</taxon>
        <taxon>Pezizomycetes</taxon>
        <taxon>Pezizales</taxon>
        <taxon>Pezizaceae</taxon>
        <taxon>Terfezia</taxon>
    </lineage>
</organism>
<evidence type="ECO:0000256" key="6">
    <source>
        <dbReference type="ARBA" id="ARBA00023054"/>
    </source>
</evidence>
<dbReference type="FunFam" id="3.40.350.10:FF:000006">
    <property type="entry name" value="FACT complex subunit SPT16"/>
    <property type="match status" value="1"/>
</dbReference>
<dbReference type="FunFam" id="2.30.29.210:FF:000001">
    <property type="entry name" value="FACT complex subunit spt16"/>
    <property type="match status" value="1"/>
</dbReference>
<dbReference type="PANTHER" id="PTHR13980">
    <property type="entry name" value="CDC68 RELATED"/>
    <property type="match status" value="1"/>
</dbReference>
<dbReference type="SUPFAM" id="SSF55920">
    <property type="entry name" value="Creatinase/aminopeptidase"/>
    <property type="match status" value="1"/>
</dbReference>
<evidence type="ECO:0000256" key="1">
    <source>
        <dbReference type="ARBA" id="ARBA00010779"/>
    </source>
</evidence>
<dbReference type="GO" id="GO:0006281">
    <property type="term" value="P:DNA repair"/>
    <property type="evidence" value="ECO:0007669"/>
    <property type="project" value="UniProtKB-UniRule"/>
</dbReference>
<dbReference type="InterPro" id="IPR029149">
    <property type="entry name" value="Creatin/AminoP/Spt16_N"/>
</dbReference>
<dbReference type="InterPro" id="IPR056595">
    <property type="entry name" value="Fact-SPT16_PH"/>
</dbReference>
<dbReference type="Proteomes" id="UP000267821">
    <property type="component" value="Unassembled WGS sequence"/>
</dbReference>
<dbReference type="Gene3D" id="2.30.29.210">
    <property type="entry name" value="FACT complex subunit Spt16p/Cdc68p"/>
    <property type="match status" value="1"/>
</dbReference>
<dbReference type="Gene3D" id="3.40.350.10">
    <property type="entry name" value="Creatinase/prolidase N-terminal domain"/>
    <property type="match status" value="1"/>
</dbReference>
<dbReference type="Pfam" id="PF08512">
    <property type="entry name" value="Rttp106-like_middle"/>
    <property type="match status" value="1"/>
</dbReference>
<keyword evidence="2 11" id="KW-0158">Chromosome</keyword>
<dbReference type="InterPro" id="IPR029148">
    <property type="entry name" value="FACT-SPT16_Nlobe"/>
</dbReference>
<dbReference type="Pfam" id="PF24824">
    <property type="entry name" value="PH_SPT16"/>
    <property type="match status" value="1"/>
</dbReference>
<dbReference type="EMBL" id="ML121535">
    <property type="protein sequence ID" value="RPB26335.1"/>
    <property type="molecule type" value="Genomic_DNA"/>
</dbReference>
<proteinExistence type="inferred from homology"/>
<dbReference type="FunFam" id="3.90.230.10:FF:000005">
    <property type="entry name" value="FACT complex subunit spt16"/>
    <property type="match status" value="1"/>
</dbReference>
<evidence type="ECO:0000256" key="10">
    <source>
        <dbReference type="ARBA" id="ARBA00025370"/>
    </source>
</evidence>
<dbReference type="STRING" id="1051890.A0A3N4M910"/>
<comment type="similarity">
    <text evidence="1 11">Belongs to the peptidase M24 family. SPT16 subfamily.</text>
</comment>
<comment type="subunit">
    <text evidence="11">Component of the FACT complex.</text>
</comment>
<feature type="compositionally biased region" description="Basic and acidic residues" evidence="13">
    <location>
        <begin position="468"/>
        <end position="498"/>
    </location>
</feature>
<keyword evidence="9 11" id="KW-0539">Nucleus</keyword>
<evidence type="ECO:0000259" key="14">
    <source>
        <dbReference type="SMART" id="SM01285"/>
    </source>
</evidence>
<evidence type="ECO:0000313" key="18">
    <source>
        <dbReference type="Proteomes" id="UP000267821"/>
    </source>
</evidence>
<dbReference type="InterPro" id="IPR013719">
    <property type="entry name" value="RTT106/SPT16-like_middle_dom"/>
</dbReference>
<dbReference type="GO" id="GO:0035101">
    <property type="term" value="C:FACT complex"/>
    <property type="evidence" value="ECO:0007669"/>
    <property type="project" value="UniProtKB-UniRule"/>
</dbReference>
<reference evidence="17 18" key="1">
    <citation type="journal article" date="2018" name="Nat. Ecol. Evol.">
        <title>Pezizomycetes genomes reveal the molecular basis of ectomycorrhizal truffle lifestyle.</title>
        <authorList>
            <person name="Murat C."/>
            <person name="Payen T."/>
            <person name="Noel B."/>
            <person name="Kuo A."/>
            <person name="Morin E."/>
            <person name="Chen J."/>
            <person name="Kohler A."/>
            <person name="Krizsan K."/>
            <person name="Balestrini R."/>
            <person name="Da Silva C."/>
            <person name="Montanini B."/>
            <person name="Hainaut M."/>
            <person name="Levati E."/>
            <person name="Barry K.W."/>
            <person name="Belfiori B."/>
            <person name="Cichocki N."/>
            <person name="Clum A."/>
            <person name="Dockter R.B."/>
            <person name="Fauchery L."/>
            <person name="Guy J."/>
            <person name="Iotti M."/>
            <person name="Le Tacon F."/>
            <person name="Lindquist E.A."/>
            <person name="Lipzen A."/>
            <person name="Malagnac F."/>
            <person name="Mello A."/>
            <person name="Molinier V."/>
            <person name="Miyauchi S."/>
            <person name="Poulain J."/>
            <person name="Riccioni C."/>
            <person name="Rubini A."/>
            <person name="Sitrit Y."/>
            <person name="Splivallo R."/>
            <person name="Traeger S."/>
            <person name="Wang M."/>
            <person name="Zifcakova L."/>
            <person name="Wipf D."/>
            <person name="Zambonelli A."/>
            <person name="Paolocci F."/>
            <person name="Nowrousian M."/>
            <person name="Ottonello S."/>
            <person name="Baldrian P."/>
            <person name="Spatafora J.W."/>
            <person name="Henrissat B."/>
            <person name="Nagy L.G."/>
            <person name="Aury J.M."/>
            <person name="Wincker P."/>
            <person name="Grigoriev I.V."/>
            <person name="Bonfante P."/>
            <person name="Martin F.M."/>
        </authorList>
    </citation>
    <scope>NUCLEOTIDE SEQUENCE [LARGE SCALE GENOMIC DNA]</scope>
    <source>
        <strain evidence="17 18">ATCC MYA-4762</strain>
    </source>
</reference>
<dbReference type="AlphaFoldDB" id="A0A3N4M910"/>
<dbReference type="Gene3D" id="2.30.29.150">
    <property type="match status" value="1"/>
</dbReference>
<dbReference type="SMART" id="SM01285">
    <property type="entry name" value="FACT-Spt16_Nlob"/>
    <property type="match status" value="1"/>
</dbReference>
<evidence type="ECO:0000259" key="15">
    <source>
        <dbReference type="SMART" id="SM01286"/>
    </source>
</evidence>
<name>A0A3N4M910_9PEZI</name>
<evidence type="ECO:0000259" key="16">
    <source>
        <dbReference type="SMART" id="SM01287"/>
    </source>
</evidence>
<evidence type="ECO:0000256" key="4">
    <source>
        <dbReference type="ARBA" id="ARBA00022763"/>
    </source>
</evidence>
<keyword evidence="7 11" id="KW-0804">Transcription</keyword>
<dbReference type="Gene3D" id="2.30.29.30">
    <property type="entry name" value="Pleckstrin-homology domain (PH domain)/Phosphotyrosine-binding domain (PTB)"/>
    <property type="match status" value="1"/>
</dbReference>
<keyword evidence="18" id="KW-1185">Reference proteome</keyword>
<comment type="subcellular location">
    <subcellularLocation>
        <location evidence="11">Nucleus</location>
    </subcellularLocation>
    <subcellularLocation>
        <location evidence="11">Chromosome</location>
    </subcellularLocation>
</comment>
<feature type="region of interest" description="Disordered" evidence="13">
    <location>
        <begin position="929"/>
        <end position="984"/>
    </location>
</feature>
<evidence type="ECO:0000256" key="3">
    <source>
        <dbReference type="ARBA" id="ARBA00022705"/>
    </source>
</evidence>
<dbReference type="Pfam" id="PF08644">
    <property type="entry name" value="SPT16"/>
    <property type="match status" value="1"/>
</dbReference>
<dbReference type="PANTHER" id="PTHR13980:SF15">
    <property type="entry name" value="FACT COMPLEX SUBUNIT SPT16"/>
    <property type="match status" value="1"/>
</dbReference>
<comment type="function">
    <text evidence="10 11">Component of the FACT complex, a general chromatin factor that acts to reorganize nucleosomes. The FACT complex is involved in multiple processes that require DNA as a template such as mRNA elongation, DNA replication and DNA repair. During transcription elongation the FACT complex acts as a histone chaperone that both destabilizes and restores nucleosomal structure. It facilitates the passage of RNA polymerase II and transcription by promoting the dissociation of one histone H2A-H2B dimer from the nucleosome, then subsequently promotes the reestablishment of the nucleosome following the passage of RNA polymerase II.</text>
</comment>
<keyword evidence="5 11" id="KW-0805">Transcription regulation</keyword>
<feature type="region of interest" description="Disordered" evidence="13">
    <location>
        <begin position="439"/>
        <end position="514"/>
    </location>
</feature>
<feature type="domain" description="FACT complex subunit SPT16 middle" evidence="15">
    <location>
        <begin position="538"/>
        <end position="681"/>
    </location>
</feature>
<keyword evidence="4 11" id="KW-0227">DNA damage</keyword>
<feature type="compositionally biased region" description="Acidic residues" evidence="13">
    <location>
        <begin position="956"/>
        <end position="970"/>
    </location>
</feature>
<dbReference type="Pfam" id="PF00557">
    <property type="entry name" value="Peptidase_M24"/>
    <property type="match status" value="1"/>
</dbReference>
<dbReference type="SMART" id="SM01287">
    <property type="entry name" value="Rtt106"/>
    <property type="match status" value="1"/>
</dbReference>
<dbReference type="InterPro" id="IPR033825">
    <property type="entry name" value="Spt16_M24"/>
</dbReference>
<evidence type="ECO:0000256" key="8">
    <source>
        <dbReference type="ARBA" id="ARBA00023204"/>
    </source>
</evidence>
<protein>
    <recommendedName>
        <fullName evidence="11">FACT complex subunit</fullName>
    </recommendedName>
</protein>
<feature type="compositionally biased region" description="Basic and acidic residues" evidence="13">
    <location>
        <begin position="439"/>
        <end position="452"/>
    </location>
</feature>
<dbReference type="InterPro" id="IPR036005">
    <property type="entry name" value="Creatinase/aminopeptidase-like"/>
</dbReference>
<sequence>MSDEIKIDKATFESRLSTLQTAWKDKKSDAFSGVKSILSVMGKTEEGPYSKSLALHFWLLGYEFPATLILITPEKMYVITTVKKAKLLEPLKSGKILLEILIKGKDDAANEKNYREIVEVMKKSGGKVGVFTKESPKGPFVEEWERVYEPEKAKGGLEEVDVGVDLSGVLSVKDEVELKLMRAASRSCVGIMNKYFVDEMSEIIDDEKKVTHTQLASNIESKLDDEKFFKSKDLKLGADFDNAQLDWADGPHVQSGGKYDLRFASENDKSNLHSGVIICSFGLRYKTYCSMIARTFLIDPNKSQDKIYNFLVDLSWEVIKQCRDGVMAKDVYNKALSLVKAKFPELEKHFVKNVGGGIGIEARDSTLTLNAKSTRVLKDGMTVTVTVGFNDLENPKPADAKSKNYSLLLTDTIRLTGGDAVVLTGASPKEHKEVAFFFKDDEPEPKAKEKKPMPKQPAKNVAILKTKLRGDNKQIDDNAEQRRREHQKELAAQKHQEGLARFSEGGDAGGGKEKKQLRRFESYKRENQLPTSVSDVKIVVDARNQTIIVPIMGRPVPFHISTLKNVSKNEEDNFTYLRINFLSPGQGVGRKDDMPFEDANATFVRSLTYRSTDNDRMADICNTIQELKKNAVKREQERKEMEDVITQDNLIEKLADVYVRPGLEGKRVPGELEIHQNGLRYQSPLRADHRIDILFSNVKHLFFQPCQHELIVLIHVHLKENIMVGKKKTKDVQFYREATDIQFDETGNRKRKYRYGDEEEFEQEQEERRRRAQLDKEFKAFADKIAEAGKKENNVDVDVPYRELGFNGVPHRANVLCCPTTDALVQLTDPPFTVITIEEVEIAHLERVEFGLKNFDLVFVFKDFHRPVAQINSIPMESLENVKEWLDSSNIAFTEGPLNLNWPTIMKTVTSDPHAFFADGGWSFLQIHSDDEDDEEEEEESEFEASDASDSYGSYSDEDSDFDDDDDASADEGSGVSDEESGGE</sequence>
<keyword evidence="8 11" id="KW-0234">DNA repair</keyword>
<dbReference type="GO" id="GO:0010468">
    <property type="term" value="P:regulation of gene expression"/>
    <property type="evidence" value="ECO:0007669"/>
    <property type="project" value="UniProtKB-ARBA"/>
</dbReference>
<evidence type="ECO:0000256" key="11">
    <source>
        <dbReference type="RuleBase" id="RU367052"/>
    </source>
</evidence>
<dbReference type="GO" id="GO:0031491">
    <property type="term" value="F:nucleosome binding"/>
    <property type="evidence" value="ECO:0007669"/>
    <property type="project" value="TreeGrafter"/>
</dbReference>
<dbReference type="FunFam" id="2.30.29.30:FF:000017">
    <property type="entry name" value="FACT complex subunit SPT16"/>
    <property type="match status" value="1"/>
</dbReference>
<dbReference type="FunCoup" id="A0A3N4M910">
    <property type="interactions" value="1311"/>
</dbReference>
<evidence type="ECO:0000256" key="5">
    <source>
        <dbReference type="ARBA" id="ARBA00023015"/>
    </source>
</evidence>
<evidence type="ECO:0000313" key="17">
    <source>
        <dbReference type="EMBL" id="RPB26335.1"/>
    </source>
</evidence>
<dbReference type="GO" id="GO:0006368">
    <property type="term" value="P:transcription elongation by RNA polymerase II"/>
    <property type="evidence" value="ECO:0007669"/>
    <property type="project" value="TreeGrafter"/>
</dbReference>
<dbReference type="InterPro" id="IPR011993">
    <property type="entry name" value="PH-like_dom_sf"/>
</dbReference>
<feature type="domain" description="Histone chaperone RTT106/FACT complex subunit SPT16-like middle" evidence="16">
    <location>
        <begin position="806"/>
        <end position="896"/>
    </location>
</feature>
<dbReference type="InParanoid" id="A0A3N4M910"/>
<dbReference type="FunFam" id="2.30.29.150:FF:000002">
    <property type="entry name" value="FACT complex subunit SPT16"/>
    <property type="match status" value="1"/>
</dbReference>
<evidence type="ECO:0000256" key="7">
    <source>
        <dbReference type="ARBA" id="ARBA00023163"/>
    </source>
</evidence>
<evidence type="ECO:0000256" key="12">
    <source>
        <dbReference type="SAM" id="Coils"/>
    </source>
</evidence>
<evidence type="ECO:0000256" key="9">
    <source>
        <dbReference type="ARBA" id="ARBA00023242"/>
    </source>
</evidence>
<feature type="domain" description="FACT complex subunit SPT16 N-terminal lobe" evidence="14">
    <location>
        <begin position="7"/>
        <end position="166"/>
    </location>
</feature>
<dbReference type="Gene3D" id="3.90.230.10">
    <property type="entry name" value="Creatinase/methionine aminopeptidase superfamily"/>
    <property type="match status" value="1"/>
</dbReference>
<evidence type="ECO:0000256" key="2">
    <source>
        <dbReference type="ARBA" id="ARBA00022454"/>
    </source>
</evidence>
<dbReference type="InterPro" id="IPR013953">
    <property type="entry name" value="FACT_SPT16_M"/>
</dbReference>
<feature type="coiled-coil region" evidence="12">
    <location>
        <begin position="617"/>
        <end position="644"/>
    </location>
</feature>